<evidence type="ECO:0000313" key="2">
    <source>
        <dbReference type="Proteomes" id="UP001365542"/>
    </source>
</evidence>
<comment type="caution">
    <text evidence="1">The sequence shown here is derived from an EMBL/GenBank/DDBJ whole genome shotgun (WGS) entry which is preliminary data.</text>
</comment>
<dbReference type="EMBL" id="JAVHJO010000004">
    <property type="protein sequence ID" value="KAK6541057.1"/>
    <property type="molecule type" value="Genomic_DNA"/>
</dbReference>
<proteinExistence type="predicted"/>
<dbReference type="AlphaFoldDB" id="A0AAV9XJI4"/>
<sequence length="433" mass="49364">MTTTECITVVDTQHSLLISPFVAEEARRKNLPVNLSPVNSETSSVILFESNITPERKQRAREAATQWLARVEEFKSLNTKRPPSWRSSNEFNPIILLRELYNNASLETGGKDNLAVEILLTVLPHFKLLKVNQSWNQEYSEKPALAHYPALVPAVEEFHNDATNKDIFAVRQRLEALGNNIYDELIKPYVSSLYFSRPASRRRSFPSSRQRLEDFSEYDDFDNGIVDGILHRDGRRCLVSRELEEQTTKLRTRAESSREVKFSSLDATYIIPLTLDRDASNINGAKQSFWALADILDPGLRNIVWEKGLDEPDNGLTLSPKYFYKFCTLRFWLTAVSTESPNEHVYEVEHIPEENNIITKDVKSKTVTFRQGGEDGGILPNPRYLALHRLLGIAANRSGAIREIRSILSNDVEETLHEDGRDADVFRLILMAA</sequence>
<name>A0AAV9XJI4_9PEZI</name>
<evidence type="ECO:0000313" key="1">
    <source>
        <dbReference type="EMBL" id="KAK6541057.1"/>
    </source>
</evidence>
<protein>
    <recommendedName>
        <fullName evidence="3">HNH nuclease domain-containing protein</fullName>
    </recommendedName>
</protein>
<evidence type="ECO:0008006" key="3">
    <source>
        <dbReference type="Google" id="ProtNLM"/>
    </source>
</evidence>
<reference evidence="1 2" key="1">
    <citation type="submission" date="2019-10" db="EMBL/GenBank/DDBJ databases">
        <authorList>
            <person name="Palmer J.M."/>
        </authorList>
    </citation>
    <scope>NUCLEOTIDE SEQUENCE [LARGE SCALE GENOMIC DNA]</scope>
    <source>
        <strain evidence="1 2">TWF694</strain>
    </source>
</reference>
<gene>
    <name evidence="1" type="ORF">TWF694_008435</name>
</gene>
<organism evidence="1 2">
    <name type="scientific">Orbilia ellipsospora</name>
    <dbReference type="NCBI Taxonomy" id="2528407"/>
    <lineage>
        <taxon>Eukaryota</taxon>
        <taxon>Fungi</taxon>
        <taxon>Dikarya</taxon>
        <taxon>Ascomycota</taxon>
        <taxon>Pezizomycotina</taxon>
        <taxon>Orbiliomycetes</taxon>
        <taxon>Orbiliales</taxon>
        <taxon>Orbiliaceae</taxon>
        <taxon>Orbilia</taxon>
    </lineage>
</organism>
<accession>A0AAV9XJI4</accession>
<keyword evidence="2" id="KW-1185">Reference proteome</keyword>
<dbReference type="Proteomes" id="UP001365542">
    <property type="component" value="Unassembled WGS sequence"/>
</dbReference>